<evidence type="ECO:0008006" key="4">
    <source>
        <dbReference type="Google" id="ProtNLM"/>
    </source>
</evidence>
<feature type="region of interest" description="Disordered" evidence="1">
    <location>
        <begin position="1"/>
        <end position="30"/>
    </location>
</feature>
<name>A0A550C6Z8_9AGAR</name>
<accession>A0A550C6Z8</accession>
<dbReference type="STRING" id="97359.A0A550C6Z8"/>
<sequence length="219" mass="24580">MPGVQWHEPQAAGSANESAASSNERLPSESVPNAKRHERFYLNTRSVEFVLDDDTLYRVFRRSFEAHSPVFAEKYLSGNEGLCNEPIKLTGASRIDFDRLLSLMYPDELATCPLTTPAEWISVLRLTTRWSFVALRKRAVEEVGRIGSAIDKMCAAREFGTSLRANGDIHDEIDKILQSWLLPAFTEICTAPASALSDEDAERLGLKTFASVVRIRERM</sequence>
<evidence type="ECO:0000313" key="2">
    <source>
        <dbReference type="EMBL" id="TRM60569.1"/>
    </source>
</evidence>
<feature type="compositionally biased region" description="Low complexity" evidence="1">
    <location>
        <begin position="11"/>
        <end position="24"/>
    </location>
</feature>
<evidence type="ECO:0000313" key="3">
    <source>
        <dbReference type="Proteomes" id="UP000320762"/>
    </source>
</evidence>
<dbReference type="OrthoDB" id="2367075at2759"/>
<dbReference type="Proteomes" id="UP000320762">
    <property type="component" value="Unassembled WGS sequence"/>
</dbReference>
<reference evidence="2 3" key="1">
    <citation type="journal article" date="2019" name="New Phytol.">
        <title>Comparative genomics reveals unique wood-decay strategies and fruiting body development in the Schizophyllaceae.</title>
        <authorList>
            <person name="Almasi E."/>
            <person name="Sahu N."/>
            <person name="Krizsan K."/>
            <person name="Balint B."/>
            <person name="Kovacs G.M."/>
            <person name="Kiss B."/>
            <person name="Cseklye J."/>
            <person name="Drula E."/>
            <person name="Henrissat B."/>
            <person name="Nagy I."/>
            <person name="Chovatia M."/>
            <person name="Adam C."/>
            <person name="LaButti K."/>
            <person name="Lipzen A."/>
            <person name="Riley R."/>
            <person name="Grigoriev I.V."/>
            <person name="Nagy L.G."/>
        </authorList>
    </citation>
    <scope>NUCLEOTIDE SEQUENCE [LARGE SCALE GENOMIC DNA]</scope>
    <source>
        <strain evidence="2 3">NL-1724</strain>
    </source>
</reference>
<evidence type="ECO:0000256" key="1">
    <source>
        <dbReference type="SAM" id="MobiDB-lite"/>
    </source>
</evidence>
<keyword evidence="3" id="KW-1185">Reference proteome</keyword>
<gene>
    <name evidence="2" type="ORF">BD626DRAFT_407403</name>
</gene>
<feature type="non-terminal residue" evidence="2">
    <location>
        <position position="219"/>
    </location>
</feature>
<proteinExistence type="predicted"/>
<dbReference type="EMBL" id="VDMD01000021">
    <property type="protein sequence ID" value="TRM60569.1"/>
    <property type="molecule type" value="Genomic_DNA"/>
</dbReference>
<dbReference type="AlphaFoldDB" id="A0A550C6Z8"/>
<comment type="caution">
    <text evidence="2">The sequence shown here is derived from an EMBL/GenBank/DDBJ whole genome shotgun (WGS) entry which is preliminary data.</text>
</comment>
<organism evidence="2 3">
    <name type="scientific">Schizophyllum amplum</name>
    <dbReference type="NCBI Taxonomy" id="97359"/>
    <lineage>
        <taxon>Eukaryota</taxon>
        <taxon>Fungi</taxon>
        <taxon>Dikarya</taxon>
        <taxon>Basidiomycota</taxon>
        <taxon>Agaricomycotina</taxon>
        <taxon>Agaricomycetes</taxon>
        <taxon>Agaricomycetidae</taxon>
        <taxon>Agaricales</taxon>
        <taxon>Schizophyllaceae</taxon>
        <taxon>Schizophyllum</taxon>
    </lineage>
</organism>
<protein>
    <recommendedName>
        <fullName evidence="4">BTB domain-containing protein</fullName>
    </recommendedName>
</protein>